<dbReference type="RefSeq" id="XP_068370130.1">
    <property type="nucleotide sequence ID" value="XM_068513731.1"/>
</dbReference>
<dbReference type="GO" id="GO:0004674">
    <property type="term" value="F:protein serine/threonine kinase activity"/>
    <property type="evidence" value="ECO:0007669"/>
    <property type="project" value="UniProtKB-KW"/>
</dbReference>
<evidence type="ECO:0000256" key="1">
    <source>
        <dbReference type="ARBA" id="ARBA00022527"/>
    </source>
</evidence>
<dbReference type="GO" id="GO:0007165">
    <property type="term" value="P:signal transduction"/>
    <property type="evidence" value="ECO:0007669"/>
    <property type="project" value="TreeGrafter"/>
</dbReference>
<dbReference type="Gene3D" id="3.30.200.20">
    <property type="entry name" value="Phosphorylase Kinase, domain 1"/>
    <property type="match status" value="1"/>
</dbReference>
<dbReference type="InterPro" id="IPR050167">
    <property type="entry name" value="Ser_Thr_protein_kinase"/>
</dbReference>
<organism evidence="6 7">
    <name type="scientific">Tritrichomonas foetus</name>
    <dbReference type="NCBI Taxonomy" id="1144522"/>
    <lineage>
        <taxon>Eukaryota</taxon>
        <taxon>Metamonada</taxon>
        <taxon>Parabasalia</taxon>
        <taxon>Tritrichomonadida</taxon>
        <taxon>Tritrichomonadidae</taxon>
        <taxon>Tritrichomonas</taxon>
    </lineage>
</organism>
<dbReference type="PANTHER" id="PTHR23257:SF958">
    <property type="entry name" value="SERINE_THREONINE-PROTEIN KINASE WNK4"/>
    <property type="match status" value="1"/>
</dbReference>
<gene>
    <name evidence="6" type="ORF">TRFO_41368</name>
</gene>
<dbReference type="GeneID" id="94848435"/>
<dbReference type="PROSITE" id="PS00107">
    <property type="entry name" value="PROTEIN_KINASE_ATP"/>
    <property type="match status" value="1"/>
</dbReference>
<dbReference type="InterPro" id="IPR000719">
    <property type="entry name" value="Prot_kinase_dom"/>
</dbReference>
<dbReference type="PROSITE" id="PS50011">
    <property type="entry name" value="PROTEIN_KINASE_DOM"/>
    <property type="match status" value="1"/>
</dbReference>
<feature type="binding site" evidence="4">
    <location>
        <position position="240"/>
    </location>
    <ligand>
        <name>ATP</name>
        <dbReference type="ChEBI" id="CHEBI:30616"/>
    </ligand>
</feature>
<comment type="caution">
    <text evidence="6">The sequence shown here is derived from an EMBL/GenBank/DDBJ whole genome shotgun (WGS) entry which is preliminary data.</text>
</comment>
<keyword evidence="1" id="KW-0723">Serine/threonine-protein kinase</keyword>
<keyword evidence="3 4" id="KW-0067">ATP-binding</keyword>
<evidence type="ECO:0000256" key="4">
    <source>
        <dbReference type="PROSITE-ProRule" id="PRU10141"/>
    </source>
</evidence>
<dbReference type="CDD" id="cd13999">
    <property type="entry name" value="STKc_MAP3K-like"/>
    <property type="match status" value="1"/>
</dbReference>
<dbReference type="Pfam" id="PF00069">
    <property type="entry name" value="Pkinase"/>
    <property type="match status" value="1"/>
</dbReference>
<dbReference type="SUPFAM" id="SSF56112">
    <property type="entry name" value="Protein kinase-like (PK-like)"/>
    <property type="match status" value="1"/>
</dbReference>
<sequence length="804" mass="90588">MSTPPISSLVPELQRMCNELESLSHQTVAHRRKFQFVVSQFRQFIEMFAKNARSIPMSDEQVSAYREITEITRTYKTIFSCNLMNSWAHSALENHSNVTASDLCTIATRLQEISACLDPQASKMFDPASPQWLSYHILDLRSIAASFNQFLNQPIQNGKSDSTTKLMAERVKSINSFLKKFENEDIAPGVRVFSPIPIHYQTWRINHADLLEKSEIGSGVSAVVYFGNYLPTGEEVAIKKLKFKKLMGHKLETFQRELSILATATHPTILRFVGATDTPPFCIVTEWMPNQSLYHDIHKNRLLDETKRTIAMFDIARGMQFLHSQQIIHRDLKSLNVLIDKDGYTRICDFGFSRQVGGKDEIMTKNVGTPHWMAPELLTQSDSYDNKIDVYAYAIVFWELLTLKLPYQGLDPTQIVAQVMMNNMRPAIPASAPEGLANLISQCWERDPVNRPTFSEVVRSFRSGDILIPNADKDEVMRYINSIECTQEECQALEIESQLNSLPDDQDSTTFTKHLIEKLEKDGPTKDINILYRIWDHLKNLNNENSDETNILYARGLICLLNTQLNSKASAALRYLPSDILDHEIIMKTLEIFPTGDTVVDNDLIVIACKNNMADQAALRAIQVPHLKLALEICGQKGVDESIKSDIVNICVKLLTNADLTLVVACLRCLVGLNEARAINMKTISLHMQSRNQTLKLAAAVAAAEMAVEGIELSTDIIEMLSLKWNEPIAASVVISACDSPNIARHVLNMLNNETPPTPETILRIITVASRHSELRDQVLSALTNFKTNQTNLMKVARQLAENL</sequence>
<dbReference type="SUPFAM" id="SSF48371">
    <property type="entry name" value="ARM repeat"/>
    <property type="match status" value="1"/>
</dbReference>
<keyword evidence="2 4" id="KW-0547">Nucleotide-binding</keyword>
<dbReference type="AlphaFoldDB" id="A0A1J4L0Q5"/>
<feature type="domain" description="Protein kinase" evidence="5">
    <location>
        <begin position="210"/>
        <end position="468"/>
    </location>
</feature>
<dbReference type="SMART" id="SM00220">
    <property type="entry name" value="S_TKc"/>
    <property type="match status" value="1"/>
</dbReference>
<reference evidence="6" key="1">
    <citation type="submission" date="2016-10" db="EMBL/GenBank/DDBJ databases">
        <authorList>
            <person name="Benchimol M."/>
            <person name="Almeida L.G."/>
            <person name="Vasconcelos A.T."/>
            <person name="Perreira-Neves A."/>
            <person name="Rosa I.A."/>
            <person name="Tasca T."/>
            <person name="Bogo M.R."/>
            <person name="de Souza W."/>
        </authorList>
    </citation>
    <scope>NUCLEOTIDE SEQUENCE [LARGE SCALE GENOMIC DNA]</scope>
    <source>
        <strain evidence="6">K</strain>
    </source>
</reference>
<evidence type="ECO:0000256" key="3">
    <source>
        <dbReference type="ARBA" id="ARBA00022840"/>
    </source>
</evidence>
<dbReference type="PANTHER" id="PTHR23257">
    <property type="entry name" value="SERINE-THREONINE PROTEIN KINASE"/>
    <property type="match status" value="1"/>
</dbReference>
<evidence type="ECO:0000259" key="5">
    <source>
        <dbReference type="PROSITE" id="PS50011"/>
    </source>
</evidence>
<dbReference type="PRINTS" id="PR00109">
    <property type="entry name" value="TYRKINASE"/>
</dbReference>
<evidence type="ECO:0000313" key="7">
    <source>
        <dbReference type="Proteomes" id="UP000179807"/>
    </source>
</evidence>
<evidence type="ECO:0000256" key="2">
    <source>
        <dbReference type="ARBA" id="ARBA00022741"/>
    </source>
</evidence>
<dbReference type="OrthoDB" id="339325at2759"/>
<dbReference type="InterPro" id="IPR017441">
    <property type="entry name" value="Protein_kinase_ATP_BS"/>
</dbReference>
<keyword evidence="6" id="KW-0418">Kinase</keyword>
<protein>
    <submittedName>
        <fullName evidence="6">TKL family protein kinase</fullName>
    </submittedName>
</protein>
<dbReference type="Proteomes" id="UP000179807">
    <property type="component" value="Unassembled WGS sequence"/>
</dbReference>
<keyword evidence="7" id="KW-1185">Reference proteome</keyword>
<name>A0A1J4L0Q5_9EUKA</name>
<dbReference type="Gene3D" id="1.10.510.10">
    <property type="entry name" value="Transferase(Phosphotransferase) domain 1"/>
    <property type="match status" value="1"/>
</dbReference>
<dbReference type="InterPro" id="IPR011009">
    <property type="entry name" value="Kinase-like_dom_sf"/>
</dbReference>
<dbReference type="InterPro" id="IPR008271">
    <property type="entry name" value="Ser/Thr_kinase_AS"/>
</dbReference>
<keyword evidence="6" id="KW-0808">Transferase</keyword>
<dbReference type="InterPro" id="IPR016024">
    <property type="entry name" value="ARM-type_fold"/>
</dbReference>
<dbReference type="PROSITE" id="PS00108">
    <property type="entry name" value="PROTEIN_KINASE_ST"/>
    <property type="match status" value="1"/>
</dbReference>
<dbReference type="EMBL" id="MLAK01000048">
    <property type="protein sequence ID" value="OHT16994.1"/>
    <property type="molecule type" value="Genomic_DNA"/>
</dbReference>
<evidence type="ECO:0000313" key="6">
    <source>
        <dbReference type="EMBL" id="OHT16994.1"/>
    </source>
</evidence>
<dbReference type="GO" id="GO:0005737">
    <property type="term" value="C:cytoplasm"/>
    <property type="evidence" value="ECO:0007669"/>
    <property type="project" value="TreeGrafter"/>
</dbReference>
<dbReference type="InterPro" id="IPR001245">
    <property type="entry name" value="Ser-Thr/Tyr_kinase_cat_dom"/>
</dbReference>
<dbReference type="VEuPathDB" id="TrichDB:TRFO_41368"/>
<dbReference type="GO" id="GO:0005524">
    <property type="term" value="F:ATP binding"/>
    <property type="evidence" value="ECO:0007669"/>
    <property type="project" value="UniProtKB-UniRule"/>
</dbReference>
<proteinExistence type="predicted"/>
<accession>A0A1J4L0Q5</accession>